<dbReference type="Pfam" id="PF00005">
    <property type="entry name" value="ABC_tran"/>
    <property type="match status" value="1"/>
</dbReference>
<accession>A0A261SFS9</accession>
<comment type="subcellular location">
    <subcellularLocation>
        <location evidence="1">Cell membrane</location>
        <topology evidence="1">Peripheral membrane protein</topology>
    </subcellularLocation>
</comment>
<comment type="caution">
    <text evidence="10">The sequence shown here is derived from an EMBL/GenBank/DDBJ whole genome shotgun (WGS) entry which is preliminary data.</text>
</comment>
<dbReference type="OrthoDB" id="5101484at2"/>
<evidence type="ECO:0000313" key="11">
    <source>
        <dbReference type="Proteomes" id="UP000217005"/>
    </source>
</evidence>
<gene>
    <name evidence="10" type="ORF">CEG14_08840</name>
</gene>
<dbReference type="GO" id="GO:0016887">
    <property type="term" value="F:ATP hydrolysis activity"/>
    <property type="evidence" value="ECO:0007669"/>
    <property type="project" value="InterPro"/>
</dbReference>
<dbReference type="Proteomes" id="UP000217005">
    <property type="component" value="Unassembled WGS sequence"/>
</dbReference>
<comment type="similarity">
    <text evidence="2">Belongs to the ABC transporter superfamily.</text>
</comment>
<dbReference type="PROSITE" id="PS00211">
    <property type="entry name" value="ABC_TRANSPORTER_1"/>
    <property type="match status" value="1"/>
</dbReference>
<evidence type="ECO:0000256" key="8">
    <source>
        <dbReference type="ARBA" id="ARBA00023136"/>
    </source>
</evidence>
<dbReference type="GO" id="GO:0005886">
    <property type="term" value="C:plasma membrane"/>
    <property type="evidence" value="ECO:0007669"/>
    <property type="project" value="UniProtKB-SubCell"/>
</dbReference>
<reference evidence="10 11" key="1">
    <citation type="submission" date="2017-05" db="EMBL/GenBank/DDBJ databases">
        <title>Complete and WGS of Bordetella genogroups.</title>
        <authorList>
            <person name="Spilker T."/>
            <person name="LiPuma J."/>
        </authorList>
    </citation>
    <scope>NUCLEOTIDE SEQUENCE [LARGE SCALE GENOMIC DNA]</scope>
    <source>
        <strain evidence="10 11">AU17610</strain>
    </source>
</reference>
<protein>
    <submittedName>
        <fullName evidence="10">ABC transporter ATP-binding protein</fullName>
    </submittedName>
</protein>
<dbReference type="AlphaFoldDB" id="A0A261SFS9"/>
<keyword evidence="4" id="KW-1003">Cell membrane</keyword>
<dbReference type="InterPro" id="IPR003439">
    <property type="entry name" value="ABC_transporter-like_ATP-bd"/>
</dbReference>
<feature type="domain" description="ABC transporter" evidence="9">
    <location>
        <begin position="7"/>
        <end position="246"/>
    </location>
</feature>
<dbReference type="InterPro" id="IPR003593">
    <property type="entry name" value="AAA+_ATPase"/>
</dbReference>
<dbReference type="EMBL" id="NEVL01000003">
    <property type="protein sequence ID" value="OZI35203.1"/>
    <property type="molecule type" value="Genomic_DNA"/>
</dbReference>
<dbReference type="PANTHER" id="PTHR43166">
    <property type="entry name" value="AMINO ACID IMPORT ATP-BINDING PROTEIN"/>
    <property type="match status" value="1"/>
</dbReference>
<dbReference type="InterPro" id="IPR027417">
    <property type="entry name" value="P-loop_NTPase"/>
</dbReference>
<dbReference type="PANTHER" id="PTHR43166:SF9">
    <property type="entry name" value="GLUTAMATE_ASPARTATE IMPORT ATP-BINDING PROTEIN GLTL"/>
    <property type="match status" value="1"/>
</dbReference>
<organism evidence="10 11">
    <name type="scientific">Bordetella genomosp. 1</name>
    <dbReference type="NCBI Taxonomy" id="1395607"/>
    <lineage>
        <taxon>Bacteria</taxon>
        <taxon>Pseudomonadati</taxon>
        <taxon>Pseudomonadota</taxon>
        <taxon>Betaproteobacteria</taxon>
        <taxon>Burkholderiales</taxon>
        <taxon>Alcaligenaceae</taxon>
        <taxon>Bordetella</taxon>
    </lineage>
</organism>
<dbReference type="InterPro" id="IPR050086">
    <property type="entry name" value="MetN_ABC_transporter-like"/>
</dbReference>
<keyword evidence="5" id="KW-0547">Nucleotide-binding</keyword>
<dbReference type="FunFam" id="3.40.50.300:FF:000020">
    <property type="entry name" value="Amino acid ABC transporter ATP-binding component"/>
    <property type="match status" value="1"/>
</dbReference>
<keyword evidence="8" id="KW-0472">Membrane</keyword>
<dbReference type="GO" id="GO:0005524">
    <property type="term" value="F:ATP binding"/>
    <property type="evidence" value="ECO:0007669"/>
    <property type="project" value="UniProtKB-KW"/>
</dbReference>
<evidence type="ECO:0000256" key="3">
    <source>
        <dbReference type="ARBA" id="ARBA00022448"/>
    </source>
</evidence>
<dbReference type="Gene3D" id="3.40.50.300">
    <property type="entry name" value="P-loop containing nucleotide triphosphate hydrolases"/>
    <property type="match status" value="1"/>
</dbReference>
<dbReference type="InterPro" id="IPR017871">
    <property type="entry name" value="ABC_transporter-like_CS"/>
</dbReference>
<evidence type="ECO:0000259" key="9">
    <source>
        <dbReference type="PROSITE" id="PS50893"/>
    </source>
</evidence>
<dbReference type="RefSeq" id="WP_094826013.1">
    <property type="nucleotide sequence ID" value="NZ_NEVL01000003.1"/>
</dbReference>
<dbReference type="InterPro" id="IPR030679">
    <property type="entry name" value="ABC_ATPase_HisP-typ"/>
</dbReference>
<keyword evidence="6 10" id="KW-0067">ATP-binding</keyword>
<dbReference type="SUPFAM" id="SSF52540">
    <property type="entry name" value="P-loop containing nucleoside triphosphate hydrolases"/>
    <property type="match status" value="1"/>
</dbReference>
<dbReference type="PROSITE" id="PS50893">
    <property type="entry name" value="ABC_TRANSPORTER_2"/>
    <property type="match status" value="1"/>
</dbReference>
<proteinExistence type="inferred from homology"/>
<dbReference type="CDD" id="cd03262">
    <property type="entry name" value="ABC_HisP_GlnQ"/>
    <property type="match status" value="1"/>
</dbReference>
<evidence type="ECO:0000256" key="2">
    <source>
        <dbReference type="ARBA" id="ARBA00005417"/>
    </source>
</evidence>
<dbReference type="PIRSF" id="PIRSF039085">
    <property type="entry name" value="ABC_ATPase_HisP"/>
    <property type="match status" value="1"/>
</dbReference>
<evidence type="ECO:0000256" key="7">
    <source>
        <dbReference type="ARBA" id="ARBA00022970"/>
    </source>
</evidence>
<evidence type="ECO:0000256" key="1">
    <source>
        <dbReference type="ARBA" id="ARBA00004202"/>
    </source>
</evidence>
<name>A0A261SFS9_9BORD</name>
<keyword evidence="3" id="KW-0813">Transport</keyword>
<evidence type="ECO:0000256" key="6">
    <source>
        <dbReference type="ARBA" id="ARBA00022840"/>
    </source>
</evidence>
<evidence type="ECO:0000313" key="10">
    <source>
        <dbReference type="EMBL" id="OZI35203.1"/>
    </source>
</evidence>
<keyword evidence="7" id="KW-0029">Amino-acid transport</keyword>
<sequence length="257" mass="27603">MSTQEMIRIRDLHKAYGDHEVLRGIDFEVQRSQVVVVIGPSGSGKSTLLRCCNGLEVAQRGSIDICGEALLADGEPMPEAALNQLRTRVGMVFQSFNLFPHLSVLDNVTVGPRTLRGLNRADAEALGADLLAKVGLSQKMQAMPGSLSGGQKQRVAIARALAMQPEVMLFDEPTSALDPELVGEVLQVMKLLAREGMTMMVVTHEMGFARDVADVVAVMDGGAILESGPPEVIFSQPREPRTREFLQAVLNASPGAA</sequence>
<evidence type="ECO:0000256" key="4">
    <source>
        <dbReference type="ARBA" id="ARBA00022475"/>
    </source>
</evidence>
<dbReference type="SMART" id="SM00382">
    <property type="entry name" value="AAA"/>
    <property type="match status" value="1"/>
</dbReference>
<dbReference type="GO" id="GO:0015424">
    <property type="term" value="F:ABC-type amino acid transporter activity"/>
    <property type="evidence" value="ECO:0007669"/>
    <property type="project" value="InterPro"/>
</dbReference>
<evidence type="ECO:0000256" key="5">
    <source>
        <dbReference type="ARBA" id="ARBA00022741"/>
    </source>
</evidence>